<evidence type="ECO:0008006" key="4">
    <source>
        <dbReference type="Google" id="ProtNLM"/>
    </source>
</evidence>
<sequence length="93" mass="10213">MPTRPRRSTVRMTLDEAERIVALDEQNTYDRTDSEVAKIVSEARTVVQRSALWGSGPGQPGRRRSVYLFVASAVFLGVWVLGLLAPLIAGQGN</sequence>
<comment type="caution">
    <text evidence="2">The sequence shown here is derived from an EMBL/GenBank/DDBJ whole genome shotgun (WGS) entry which is preliminary data.</text>
</comment>
<organism evidence="2 3">
    <name type="scientific">Frondihabitans cladoniiphilus</name>
    <dbReference type="NCBI Taxonomy" id="715785"/>
    <lineage>
        <taxon>Bacteria</taxon>
        <taxon>Bacillati</taxon>
        <taxon>Actinomycetota</taxon>
        <taxon>Actinomycetes</taxon>
        <taxon>Micrococcales</taxon>
        <taxon>Microbacteriaceae</taxon>
        <taxon>Frondihabitans</taxon>
    </lineage>
</organism>
<keyword evidence="3" id="KW-1185">Reference proteome</keyword>
<dbReference type="RefSeq" id="WP_345376080.1">
    <property type="nucleotide sequence ID" value="NZ_BAABLM010000004.1"/>
</dbReference>
<gene>
    <name evidence="2" type="ORF">GCM10025780_23600</name>
</gene>
<evidence type="ECO:0000313" key="2">
    <source>
        <dbReference type="EMBL" id="GAA4677990.1"/>
    </source>
</evidence>
<evidence type="ECO:0000313" key="3">
    <source>
        <dbReference type="Proteomes" id="UP001501295"/>
    </source>
</evidence>
<evidence type="ECO:0000256" key="1">
    <source>
        <dbReference type="SAM" id="Phobius"/>
    </source>
</evidence>
<protein>
    <recommendedName>
        <fullName evidence="4">DUF3040 family protein</fullName>
    </recommendedName>
</protein>
<keyword evidence="1" id="KW-1133">Transmembrane helix</keyword>
<dbReference type="EMBL" id="BAABLM010000004">
    <property type="protein sequence ID" value="GAA4677990.1"/>
    <property type="molecule type" value="Genomic_DNA"/>
</dbReference>
<keyword evidence="1" id="KW-0472">Membrane</keyword>
<accession>A0ABP8W0N9</accession>
<proteinExistence type="predicted"/>
<reference evidence="3" key="1">
    <citation type="journal article" date="2019" name="Int. J. Syst. Evol. Microbiol.">
        <title>The Global Catalogue of Microorganisms (GCM) 10K type strain sequencing project: providing services to taxonomists for standard genome sequencing and annotation.</title>
        <authorList>
            <consortium name="The Broad Institute Genomics Platform"/>
            <consortium name="The Broad Institute Genome Sequencing Center for Infectious Disease"/>
            <person name="Wu L."/>
            <person name="Ma J."/>
        </authorList>
    </citation>
    <scope>NUCLEOTIDE SEQUENCE [LARGE SCALE GENOMIC DNA]</scope>
    <source>
        <strain evidence="3">JCM 18956</strain>
    </source>
</reference>
<feature type="transmembrane region" description="Helical" evidence="1">
    <location>
        <begin position="66"/>
        <end position="89"/>
    </location>
</feature>
<dbReference type="Proteomes" id="UP001501295">
    <property type="component" value="Unassembled WGS sequence"/>
</dbReference>
<keyword evidence="1" id="KW-0812">Transmembrane</keyword>
<name>A0ABP8W0N9_9MICO</name>